<organism evidence="2 3">
    <name type="scientific">Phytophthora nicotianae P10297</name>
    <dbReference type="NCBI Taxonomy" id="1317064"/>
    <lineage>
        <taxon>Eukaryota</taxon>
        <taxon>Sar</taxon>
        <taxon>Stramenopiles</taxon>
        <taxon>Oomycota</taxon>
        <taxon>Peronosporomycetes</taxon>
        <taxon>Peronosporales</taxon>
        <taxon>Peronosporaceae</taxon>
        <taxon>Phytophthora</taxon>
    </lineage>
</organism>
<feature type="region of interest" description="Disordered" evidence="1">
    <location>
        <begin position="30"/>
        <end position="50"/>
    </location>
</feature>
<accession>W2ZX63</accession>
<evidence type="ECO:0000313" key="2">
    <source>
        <dbReference type="EMBL" id="ETP51615.1"/>
    </source>
</evidence>
<dbReference type="Proteomes" id="UP000018948">
    <property type="component" value="Unassembled WGS sequence"/>
</dbReference>
<evidence type="ECO:0000256" key="1">
    <source>
        <dbReference type="SAM" id="MobiDB-lite"/>
    </source>
</evidence>
<name>W2ZX63_PHYNI</name>
<reference evidence="2 3" key="1">
    <citation type="submission" date="2013-11" db="EMBL/GenBank/DDBJ databases">
        <title>The Genome Sequence of Phytophthora parasitica P10297.</title>
        <authorList>
            <consortium name="The Broad Institute Genomics Platform"/>
            <person name="Russ C."/>
            <person name="Tyler B."/>
            <person name="Panabieres F."/>
            <person name="Shan W."/>
            <person name="Tripathy S."/>
            <person name="Grunwald N."/>
            <person name="Machado M."/>
            <person name="Johnson C.S."/>
            <person name="Walker B."/>
            <person name="Young S.K."/>
            <person name="Zeng Q."/>
            <person name="Gargeya S."/>
            <person name="Fitzgerald M."/>
            <person name="Haas B."/>
            <person name="Abouelleil A."/>
            <person name="Allen A.W."/>
            <person name="Alvarado L."/>
            <person name="Arachchi H.M."/>
            <person name="Berlin A.M."/>
            <person name="Chapman S.B."/>
            <person name="Gainer-Dewar J."/>
            <person name="Goldberg J."/>
            <person name="Griggs A."/>
            <person name="Gujja S."/>
            <person name="Hansen M."/>
            <person name="Howarth C."/>
            <person name="Imamovic A."/>
            <person name="Ireland A."/>
            <person name="Larimer J."/>
            <person name="McCowan C."/>
            <person name="Murphy C."/>
            <person name="Pearson M."/>
            <person name="Poon T.W."/>
            <person name="Priest M."/>
            <person name="Roberts A."/>
            <person name="Saif S."/>
            <person name="Shea T."/>
            <person name="Sisk P."/>
            <person name="Sykes S."/>
            <person name="Wortman J."/>
            <person name="Nusbaum C."/>
            <person name="Birren B."/>
        </authorList>
    </citation>
    <scope>NUCLEOTIDE SEQUENCE [LARGE SCALE GENOMIC DNA]</scope>
    <source>
        <strain evidence="2 3">P10297</strain>
    </source>
</reference>
<protein>
    <submittedName>
        <fullName evidence="2">Uncharacterized protein</fullName>
    </submittedName>
</protein>
<evidence type="ECO:0000313" key="3">
    <source>
        <dbReference type="Proteomes" id="UP000018948"/>
    </source>
</evidence>
<proteinExistence type="predicted"/>
<gene>
    <name evidence="2" type="ORF">F442_03275</name>
</gene>
<sequence>MRRLHTELLTTTETTLRANTNAEDLITEPIRTQPHALQNTNDMYDGNGKSKRRQHLCKVWRNGTAIPAHLKKRIRFRKRKRGDEEKEDSS</sequence>
<dbReference type="AlphaFoldDB" id="W2ZX63"/>
<comment type="caution">
    <text evidence="2">The sequence shown here is derived from an EMBL/GenBank/DDBJ whole genome shotgun (WGS) entry which is preliminary data.</text>
</comment>
<dbReference type="EMBL" id="ANIY01000761">
    <property type="protein sequence ID" value="ETP51615.1"/>
    <property type="molecule type" value="Genomic_DNA"/>
</dbReference>